<name>A0ABY7HNQ6_9GAMM</name>
<proteinExistence type="predicted"/>
<keyword evidence="2" id="KW-1185">Reference proteome</keyword>
<gene>
    <name evidence="1" type="ORF">O1V66_19940</name>
</gene>
<protein>
    <submittedName>
        <fullName evidence="1">Uncharacterized protein</fullName>
    </submittedName>
</protein>
<organism evidence="1 2">
    <name type="scientific">Rouxiella chamberiensis</name>
    <dbReference type="NCBI Taxonomy" id="1513468"/>
    <lineage>
        <taxon>Bacteria</taxon>
        <taxon>Pseudomonadati</taxon>
        <taxon>Pseudomonadota</taxon>
        <taxon>Gammaproteobacteria</taxon>
        <taxon>Enterobacterales</taxon>
        <taxon>Yersiniaceae</taxon>
        <taxon>Rouxiella</taxon>
    </lineage>
</organism>
<dbReference type="EMBL" id="CP114058">
    <property type="protein sequence ID" value="WAT01010.1"/>
    <property type="molecule type" value="Genomic_DNA"/>
</dbReference>
<sequence length="85" mass="9547">MALWDLGGKAKVSEIKNHEFIAVKAAAQGRTQNLQQTMWSTLQQHAAENSDTVKYARRTSPIYLINVKTVVGSYYQRVMMSVLSS</sequence>
<accession>A0ABY7HNQ6</accession>
<dbReference type="Proteomes" id="UP001164712">
    <property type="component" value="Chromosome"/>
</dbReference>
<evidence type="ECO:0000313" key="2">
    <source>
        <dbReference type="Proteomes" id="UP001164712"/>
    </source>
</evidence>
<evidence type="ECO:0000313" key="1">
    <source>
        <dbReference type="EMBL" id="WAT01010.1"/>
    </source>
</evidence>
<dbReference type="RefSeq" id="WP_269127974.1">
    <property type="nucleotide sequence ID" value="NZ_CP114058.1"/>
</dbReference>
<reference evidence="1" key="1">
    <citation type="submission" date="2022-12" db="EMBL/GenBank/DDBJ databases">
        <title>Complete genome sequence of an Australian strain of Rouxiella badensis DAR84756 and resolution of the R. badensis DSM100043 and R. chamberiensis DSM28324 genomes.</title>
        <authorList>
            <person name="Paul S."/>
            <person name="Anderson P.J."/>
            <person name="Maynard G."/>
            <person name="Dyall-Smith M."/>
            <person name="Kudinha T."/>
        </authorList>
    </citation>
    <scope>NUCLEOTIDE SEQUENCE</scope>
    <source>
        <strain evidence="1">DSM 28324</strain>
    </source>
</reference>